<reference evidence="12" key="1">
    <citation type="submission" date="2023-05" db="EMBL/GenBank/DDBJ databases">
        <authorList>
            <person name="Huff M."/>
        </authorList>
    </citation>
    <scope>NUCLEOTIDE SEQUENCE</scope>
</reference>
<evidence type="ECO:0000313" key="12">
    <source>
        <dbReference type="EMBL" id="CAI9785367.1"/>
    </source>
</evidence>
<dbReference type="PANTHER" id="PTHR43247">
    <property type="entry name" value="PHOSPHOSERINE AMINOTRANSFERASE"/>
    <property type="match status" value="1"/>
</dbReference>
<keyword evidence="9" id="KW-0718">Serine biosynthesis</keyword>
<dbReference type="EMBL" id="OU503056">
    <property type="protein sequence ID" value="CAI9785367.1"/>
    <property type="molecule type" value="Genomic_DNA"/>
</dbReference>
<comment type="catalytic activity">
    <reaction evidence="10">
        <text>4-(phosphooxy)-L-threonine + 2-oxoglutarate = (R)-3-hydroxy-2-oxo-4-phosphooxybutanoate + L-glutamate</text>
        <dbReference type="Rhea" id="RHEA:16573"/>
        <dbReference type="ChEBI" id="CHEBI:16810"/>
        <dbReference type="ChEBI" id="CHEBI:29985"/>
        <dbReference type="ChEBI" id="CHEBI:58452"/>
        <dbReference type="ChEBI" id="CHEBI:58538"/>
        <dbReference type="EC" id="2.6.1.52"/>
    </reaction>
</comment>
<name>A0AAD2EB00_9LAMI</name>
<evidence type="ECO:0000256" key="2">
    <source>
        <dbReference type="ARBA" id="ARBA00005099"/>
    </source>
</evidence>
<sequence length="141" mass="15760">MCGLVFEDLIVHGGLNEVEKKNVKKVQILYDTIDGSKGFFRYPVKKSVRSLMNVPFTLVKLELEAELLKEVAKEKMMPLKGHKSGGSMRALIYNAMPLAGSETVTWSRPASDDPMKAKETICFCRQGPHLLSHYLQAGISF</sequence>
<dbReference type="InterPro" id="IPR015422">
    <property type="entry name" value="PyrdxlP-dep_Trfase_small"/>
</dbReference>
<evidence type="ECO:0000256" key="6">
    <source>
        <dbReference type="ARBA" id="ARBA00022605"/>
    </source>
</evidence>
<dbReference type="FunFam" id="3.90.1150.10:FF:000006">
    <property type="entry name" value="Phosphoserine aminotransferase"/>
    <property type="match status" value="1"/>
</dbReference>
<dbReference type="EC" id="2.6.1.52" evidence="4"/>
<keyword evidence="6" id="KW-0028">Amino-acid biosynthesis</keyword>
<dbReference type="AlphaFoldDB" id="A0AAD2EB00"/>
<comment type="pathway">
    <text evidence="2">Amino-acid biosynthesis; L-serine biosynthesis; L-serine from 3-phospho-D-glycerate: step 2/3.</text>
</comment>
<evidence type="ECO:0000256" key="3">
    <source>
        <dbReference type="ARBA" id="ARBA00006904"/>
    </source>
</evidence>
<dbReference type="InterPro" id="IPR015424">
    <property type="entry name" value="PyrdxlP-dep_Trfase"/>
</dbReference>
<keyword evidence="7" id="KW-0808">Transferase</keyword>
<dbReference type="InterPro" id="IPR022278">
    <property type="entry name" value="Pser_aminoTfrase"/>
</dbReference>
<keyword evidence="13" id="KW-1185">Reference proteome</keyword>
<evidence type="ECO:0000256" key="8">
    <source>
        <dbReference type="ARBA" id="ARBA00022898"/>
    </source>
</evidence>
<dbReference type="GO" id="GO:0009570">
    <property type="term" value="C:chloroplast stroma"/>
    <property type="evidence" value="ECO:0007669"/>
    <property type="project" value="TreeGrafter"/>
</dbReference>
<evidence type="ECO:0000256" key="10">
    <source>
        <dbReference type="ARBA" id="ARBA00047630"/>
    </source>
</evidence>
<evidence type="ECO:0000256" key="4">
    <source>
        <dbReference type="ARBA" id="ARBA00013030"/>
    </source>
</evidence>
<evidence type="ECO:0000256" key="5">
    <source>
        <dbReference type="ARBA" id="ARBA00022576"/>
    </source>
</evidence>
<dbReference type="GO" id="GO:0004648">
    <property type="term" value="F:O-phospho-L-serine:2-oxoglutarate aminotransferase activity"/>
    <property type="evidence" value="ECO:0007669"/>
    <property type="project" value="UniProtKB-EC"/>
</dbReference>
<evidence type="ECO:0000256" key="9">
    <source>
        <dbReference type="ARBA" id="ARBA00023299"/>
    </source>
</evidence>
<dbReference type="SUPFAM" id="SSF53383">
    <property type="entry name" value="PLP-dependent transferases"/>
    <property type="match status" value="1"/>
</dbReference>
<gene>
    <name evidence="12" type="ORF">FPE_LOCUS32797</name>
</gene>
<proteinExistence type="inferred from homology"/>
<dbReference type="Proteomes" id="UP000834106">
    <property type="component" value="Chromosome 21"/>
</dbReference>
<keyword evidence="5" id="KW-0032">Aminotransferase</keyword>
<comment type="catalytic activity">
    <reaction evidence="11">
        <text>O-phospho-L-serine + 2-oxoglutarate = 3-phosphooxypyruvate + L-glutamate</text>
        <dbReference type="Rhea" id="RHEA:14329"/>
        <dbReference type="ChEBI" id="CHEBI:16810"/>
        <dbReference type="ChEBI" id="CHEBI:18110"/>
        <dbReference type="ChEBI" id="CHEBI:29985"/>
        <dbReference type="ChEBI" id="CHEBI:57524"/>
        <dbReference type="EC" id="2.6.1.52"/>
    </reaction>
</comment>
<dbReference type="GO" id="GO:0006564">
    <property type="term" value="P:L-serine biosynthetic process"/>
    <property type="evidence" value="ECO:0007669"/>
    <property type="project" value="UniProtKB-KW"/>
</dbReference>
<dbReference type="PANTHER" id="PTHR43247:SF1">
    <property type="entry name" value="PHOSPHOSERINE AMINOTRANSFERASE"/>
    <property type="match status" value="1"/>
</dbReference>
<evidence type="ECO:0000256" key="7">
    <source>
        <dbReference type="ARBA" id="ARBA00022679"/>
    </source>
</evidence>
<dbReference type="GO" id="GO:0030170">
    <property type="term" value="F:pyridoxal phosphate binding"/>
    <property type="evidence" value="ECO:0007669"/>
    <property type="project" value="TreeGrafter"/>
</dbReference>
<organism evidence="12 13">
    <name type="scientific">Fraxinus pennsylvanica</name>
    <dbReference type="NCBI Taxonomy" id="56036"/>
    <lineage>
        <taxon>Eukaryota</taxon>
        <taxon>Viridiplantae</taxon>
        <taxon>Streptophyta</taxon>
        <taxon>Embryophyta</taxon>
        <taxon>Tracheophyta</taxon>
        <taxon>Spermatophyta</taxon>
        <taxon>Magnoliopsida</taxon>
        <taxon>eudicotyledons</taxon>
        <taxon>Gunneridae</taxon>
        <taxon>Pentapetalae</taxon>
        <taxon>asterids</taxon>
        <taxon>lamiids</taxon>
        <taxon>Lamiales</taxon>
        <taxon>Oleaceae</taxon>
        <taxon>Oleeae</taxon>
        <taxon>Fraxinus</taxon>
    </lineage>
</organism>
<comment type="similarity">
    <text evidence="3">Belongs to the class-V pyridoxal-phosphate-dependent aminotransferase family. SerC subfamily.</text>
</comment>
<evidence type="ECO:0000256" key="1">
    <source>
        <dbReference type="ARBA" id="ARBA00001933"/>
    </source>
</evidence>
<accession>A0AAD2EB00</accession>
<dbReference type="Gene3D" id="3.90.1150.10">
    <property type="entry name" value="Aspartate Aminotransferase, domain 1"/>
    <property type="match status" value="1"/>
</dbReference>
<comment type="cofactor">
    <cofactor evidence="1">
        <name>pyridoxal 5'-phosphate</name>
        <dbReference type="ChEBI" id="CHEBI:597326"/>
    </cofactor>
</comment>
<keyword evidence="8" id="KW-0663">Pyridoxal phosphate</keyword>
<protein>
    <recommendedName>
        <fullName evidence="4">phosphoserine transaminase</fullName>
        <ecNumber evidence="4">2.6.1.52</ecNumber>
    </recommendedName>
</protein>
<evidence type="ECO:0000256" key="11">
    <source>
        <dbReference type="ARBA" id="ARBA00049007"/>
    </source>
</evidence>
<evidence type="ECO:0000313" key="13">
    <source>
        <dbReference type="Proteomes" id="UP000834106"/>
    </source>
</evidence>